<sequence>MASIAYDDDIFCQDIAVLVPTVTSGEASPDSLASLSSGAETKKRRRPTVLDELKYLRAKHDELSTQLEQLRAITSIVPIERKRRSKHCMKMGSSKASSTTR</sequence>
<dbReference type="VEuPathDB" id="FungiDB:SDRG_14013"/>
<evidence type="ECO:0000313" key="2">
    <source>
        <dbReference type="EMBL" id="EQC28189.1"/>
    </source>
</evidence>
<dbReference type="GeneID" id="19954740"/>
<evidence type="ECO:0000313" key="3">
    <source>
        <dbReference type="Proteomes" id="UP000030762"/>
    </source>
</evidence>
<dbReference type="Proteomes" id="UP000030762">
    <property type="component" value="Unassembled WGS sequence"/>
</dbReference>
<name>T0PRR9_SAPDV</name>
<proteinExistence type="predicted"/>
<dbReference type="InParanoid" id="T0PRR9"/>
<dbReference type="RefSeq" id="XP_008618338.1">
    <property type="nucleotide sequence ID" value="XM_008620116.1"/>
</dbReference>
<organism evidence="2 3">
    <name type="scientific">Saprolegnia diclina (strain VS20)</name>
    <dbReference type="NCBI Taxonomy" id="1156394"/>
    <lineage>
        <taxon>Eukaryota</taxon>
        <taxon>Sar</taxon>
        <taxon>Stramenopiles</taxon>
        <taxon>Oomycota</taxon>
        <taxon>Saprolegniomycetes</taxon>
        <taxon>Saprolegniales</taxon>
        <taxon>Saprolegniaceae</taxon>
        <taxon>Saprolegnia</taxon>
    </lineage>
</organism>
<evidence type="ECO:0000256" key="1">
    <source>
        <dbReference type="SAM" id="MobiDB-lite"/>
    </source>
</evidence>
<feature type="region of interest" description="Disordered" evidence="1">
    <location>
        <begin position="24"/>
        <end position="46"/>
    </location>
</feature>
<accession>T0PRR9</accession>
<dbReference type="EMBL" id="JH767197">
    <property type="protein sequence ID" value="EQC28189.1"/>
    <property type="molecule type" value="Genomic_DNA"/>
</dbReference>
<reference evidence="2 3" key="1">
    <citation type="submission" date="2012-04" db="EMBL/GenBank/DDBJ databases">
        <title>The Genome Sequence of Saprolegnia declina VS20.</title>
        <authorList>
            <consortium name="The Broad Institute Genome Sequencing Platform"/>
            <person name="Russ C."/>
            <person name="Nusbaum C."/>
            <person name="Tyler B."/>
            <person name="van West P."/>
            <person name="Dieguez-Uribeondo J."/>
            <person name="de Bruijn I."/>
            <person name="Tripathy S."/>
            <person name="Jiang R."/>
            <person name="Young S.K."/>
            <person name="Zeng Q."/>
            <person name="Gargeya S."/>
            <person name="Fitzgerald M."/>
            <person name="Haas B."/>
            <person name="Abouelleil A."/>
            <person name="Alvarado L."/>
            <person name="Arachchi H.M."/>
            <person name="Berlin A."/>
            <person name="Chapman S.B."/>
            <person name="Goldberg J."/>
            <person name="Griggs A."/>
            <person name="Gujja S."/>
            <person name="Hansen M."/>
            <person name="Howarth C."/>
            <person name="Imamovic A."/>
            <person name="Larimer J."/>
            <person name="McCowen C."/>
            <person name="Montmayeur A."/>
            <person name="Murphy C."/>
            <person name="Neiman D."/>
            <person name="Pearson M."/>
            <person name="Priest M."/>
            <person name="Roberts A."/>
            <person name="Saif S."/>
            <person name="Shea T."/>
            <person name="Sisk P."/>
            <person name="Sykes S."/>
            <person name="Wortman J."/>
            <person name="Nusbaum C."/>
            <person name="Birren B."/>
        </authorList>
    </citation>
    <scope>NUCLEOTIDE SEQUENCE [LARGE SCALE GENOMIC DNA]</scope>
    <source>
        <strain evidence="2 3">VS20</strain>
    </source>
</reference>
<protein>
    <submittedName>
        <fullName evidence="2">Uncharacterized protein</fullName>
    </submittedName>
</protein>
<feature type="compositionally biased region" description="Polar residues" evidence="1">
    <location>
        <begin position="24"/>
        <end position="39"/>
    </location>
</feature>
<gene>
    <name evidence="2" type="ORF">SDRG_14013</name>
</gene>
<dbReference type="AlphaFoldDB" id="T0PRR9"/>
<keyword evidence="3" id="KW-1185">Reference proteome</keyword>